<gene>
    <name evidence="1" type="ORF">SAMN04490357_0609</name>
</gene>
<sequence length="99" mass="10582">MSRLWEEHRRAAFPADVRGAEPAGVDLVLLDATVAGCVSGWLDGGGSLDAERGRILRDAVTDLDRVLPEIPGADGPRYFRHLRRLAVLVTAAPPGAAVR</sequence>
<dbReference type="EMBL" id="FNTD01000004">
    <property type="protein sequence ID" value="SEB87363.1"/>
    <property type="molecule type" value="Genomic_DNA"/>
</dbReference>
<organism evidence="1 2">
    <name type="scientific">Streptomyces misionensis</name>
    <dbReference type="NCBI Taxonomy" id="67331"/>
    <lineage>
        <taxon>Bacteria</taxon>
        <taxon>Bacillati</taxon>
        <taxon>Actinomycetota</taxon>
        <taxon>Actinomycetes</taxon>
        <taxon>Kitasatosporales</taxon>
        <taxon>Streptomycetaceae</taxon>
        <taxon>Streptomyces</taxon>
    </lineage>
</organism>
<evidence type="ECO:0000313" key="1">
    <source>
        <dbReference type="EMBL" id="SEB87363.1"/>
    </source>
</evidence>
<reference evidence="1 2" key="1">
    <citation type="submission" date="2016-10" db="EMBL/GenBank/DDBJ databases">
        <authorList>
            <person name="de Groot N.N."/>
        </authorList>
    </citation>
    <scope>NUCLEOTIDE SEQUENCE [LARGE SCALE GENOMIC DNA]</scope>
    <source>
        <strain evidence="1 2">DSM 40306</strain>
    </source>
</reference>
<name>A0A1H4MWM3_9ACTN</name>
<dbReference type="Proteomes" id="UP000182375">
    <property type="component" value="Unassembled WGS sequence"/>
</dbReference>
<evidence type="ECO:0000313" key="2">
    <source>
        <dbReference type="Proteomes" id="UP000182375"/>
    </source>
</evidence>
<proteinExistence type="predicted"/>
<dbReference type="AlphaFoldDB" id="A0A1H4MWM3"/>
<protein>
    <submittedName>
        <fullName evidence="1">Uncharacterized protein</fullName>
    </submittedName>
</protein>
<accession>A0A1H4MWM3</accession>